<evidence type="ECO:0000313" key="6">
    <source>
        <dbReference type="Proteomes" id="UP000010716"/>
    </source>
</evidence>
<dbReference type="InterPro" id="IPR029044">
    <property type="entry name" value="Nucleotide-diphossugar_trans"/>
</dbReference>
<evidence type="ECO:0000313" key="5">
    <source>
        <dbReference type="EMBL" id="EGL83467.1"/>
    </source>
</evidence>
<dbReference type="PANTHER" id="PTHR43630">
    <property type="entry name" value="POLY-BETA-1,6-N-ACETYL-D-GLUCOSAMINE SYNTHASE"/>
    <property type="match status" value="1"/>
</dbReference>
<feature type="transmembrane region" description="Helical" evidence="4">
    <location>
        <begin position="267"/>
        <end position="290"/>
    </location>
</feature>
<keyword evidence="2" id="KW-0328">Glycosyltransferase</keyword>
<evidence type="ECO:0000256" key="4">
    <source>
        <dbReference type="SAM" id="Phobius"/>
    </source>
</evidence>
<keyword evidence="4" id="KW-1133">Transmembrane helix</keyword>
<dbReference type="Gene3D" id="3.90.550.10">
    <property type="entry name" value="Spore Coat Polysaccharide Biosynthesis Protein SpsA, Chain A"/>
    <property type="match status" value="1"/>
</dbReference>
<gene>
    <name evidence="5" type="ORF">CathTA2_0995</name>
</gene>
<dbReference type="PANTHER" id="PTHR43630:SF1">
    <property type="entry name" value="POLY-BETA-1,6-N-ACETYL-D-GLUCOSAMINE SYNTHASE"/>
    <property type="match status" value="1"/>
</dbReference>
<dbReference type="Proteomes" id="UP000010716">
    <property type="component" value="Unassembled WGS sequence"/>
</dbReference>
<dbReference type="GO" id="GO:0016757">
    <property type="term" value="F:glycosyltransferase activity"/>
    <property type="evidence" value="ECO:0007669"/>
    <property type="project" value="UniProtKB-KW"/>
</dbReference>
<dbReference type="EMBL" id="AFCE01000104">
    <property type="protein sequence ID" value="EGL83467.1"/>
    <property type="molecule type" value="Genomic_DNA"/>
</dbReference>
<comment type="caution">
    <text evidence="5">The sequence shown here is derived from an EMBL/GenBank/DDBJ whole genome shotgun (WGS) entry which is preliminary data.</text>
</comment>
<comment type="similarity">
    <text evidence="1">Belongs to the glycosyltransferase 2 family.</text>
</comment>
<dbReference type="AlphaFoldDB" id="F5L5D2"/>
<feature type="transmembrane region" description="Helical" evidence="4">
    <location>
        <begin position="236"/>
        <end position="261"/>
    </location>
</feature>
<keyword evidence="4" id="KW-0812">Transmembrane</keyword>
<dbReference type="Pfam" id="PF13641">
    <property type="entry name" value="Glyco_tranf_2_3"/>
    <property type="match status" value="1"/>
</dbReference>
<keyword evidence="4" id="KW-0472">Membrane</keyword>
<organism evidence="5 6">
    <name type="scientific">Caldalkalibacillus thermarum (strain TA2.A1)</name>
    <dbReference type="NCBI Taxonomy" id="986075"/>
    <lineage>
        <taxon>Bacteria</taxon>
        <taxon>Bacillati</taxon>
        <taxon>Bacillota</taxon>
        <taxon>Bacilli</taxon>
        <taxon>Bacillales</taxon>
        <taxon>Bacillaceae</taxon>
        <taxon>Caldalkalibacillus</taxon>
    </lineage>
</organism>
<protein>
    <submittedName>
        <fullName evidence="5">Glycosyl transferase family 2</fullName>
    </submittedName>
</protein>
<keyword evidence="3 5" id="KW-0808">Transferase</keyword>
<dbReference type="SUPFAM" id="SSF53448">
    <property type="entry name" value="Nucleotide-diphospho-sugar transferases"/>
    <property type="match status" value="1"/>
</dbReference>
<sequence length="352" mass="40241">MHMRLACMRVKAVYRSRNLAELVVVSKLNGGRSDAINAGINCSSYPYFCCIDADSLLDKDALVKTMLPIIRDPQGVIATGGTVRIANGSVVRDGAVIEQRLPTKPVLILQVIEYIRAFLLTRIALSRLNSLLIVSGAFGVFNKEWVIQAGGFATDTIAEDMEMTVRLHRLIKEQQGNQRIIYIADPVCWTEAPDSLRVLRRQRRRWHQGLTEVLWRHRVMMFNPRYGKVGLIAMPFYFLVEWLSVIVEVLGLITFLVLWITDSGQSALFLLWMLATFAIGSFLSSLALLLTEWTSHRHRRLSQLFYLYLWALSESLWYRPFLLAVRLEGKYKAWLGESTWGEMERKGLTEQA</sequence>
<reference evidence="5 6" key="1">
    <citation type="journal article" date="2011" name="J. Bacteriol.">
        <title>Draft genome sequence of the thermoalkaliphilic Caldalkalibacillus thermarum strain TA2.A1.</title>
        <authorList>
            <person name="Kalamorz F."/>
            <person name="Keis S."/>
            <person name="McMillan D.G."/>
            <person name="Olsson K."/>
            <person name="Stanton J.A."/>
            <person name="Stockwell P."/>
            <person name="Black M.A."/>
            <person name="Klingeman D.M."/>
            <person name="Land M.L."/>
            <person name="Han C.S."/>
            <person name="Martin S.L."/>
            <person name="Becher S.A."/>
            <person name="Peddie C.J."/>
            <person name="Morgan H.W."/>
            <person name="Matthies D."/>
            <person name="Preiss L."/>
            <person name="Meier T."/>
            <person name="Brown S.D."/>
            <person name="Cook G.M."/>
        </authorList>
    </citation>
    <scope>NUCLEOTIDE SEQUENCE [LARGE SCALE GENOMIC DNA]</scope>
    <source>
        <strain evidence="5 6">TA2.A1</strain>
    </source>
</reference>
<evidence type="ECO:0000256" key="2">
    <source>
        <dbReference type="ARBA" id="ARBA00022676"/>
    </source>
</evidence>
<accession>F5L5D2</accession>
<dbReference type="eggNOG" id="COG1215">
    <property type="taxonomic scope" value="Bacteria"/>
</dbReference>
<name>F5L5D2_CALTT</name>
<evidence type="ECO:0000256" key="3">
    <source>
        <dbReference type="ARBA" id="ARBA00022679"/>
    </source>
</evidence>
<dbReference type="CDD" id="cd06423">
    <property type="entry name" value="CESA_like"/>
    <property type="match status" value="1"/>
</dbReference>
<proteinExistence type="inferred from homology"/>
<evidence type="ECO:0000256" key="1">
    <source>
        <dbReference type="ARBA" id="ARBA00006739"/>
    </source>
</evidence>